<evidence type="ECO:0008006" key="6">
    <source>
        <dbReference type="Google" id="ProtNLM"/>
    </source>
</evidence>
<evidence type="ECO:0000313" key="4">
    <source>
        <dbReference type="EMBL" id="SFE05664.1"/>
    </source>
</evidence>
<protein>
    <recommendedName>
        <fullName evidence="6">Esterase-like activity of phytase</fullName>
    </recommendedName>
</protein>
<gene>
    <name evidence="4" type="ORF">SAMN04487819_10799</name>
</gene>
<feature type="chain" id="PRO_5039189897" description="Esterase-like activity of phytase" evidence="3">
    <location>
        <begin position="21"/>
        <end position="350"/>
    </location>
</feature>
<keyword evidence="3" id="KW-0732">Signal</keyword>
<feature type="compositionally biased region" description="Low complexity" evidence="1">
    <location>
        <begin position="289"/>
        <end position="313"/>
    </location>
</feature>
<evidence type="ECO:0000256" key="3">
    <source>
        <dbReference type="SAM" id="SignalP"/>
    </source>
</evidence>
<keyword evidence="5" id="KW-1185">Reference proteome</keyword>
<keyword evidence="2" id="KW-1133">Transmembrane helix</keyword>
<sequence length="350" mass="36515">MSRFRRVVAVLLLTAGSALTGGYASGQPSTGAPPAPRVRCTPGDERLAELSGLAVGDRNWFAVGDGGSRVRVYELDPSDCSVVRVHSAGTDPYDVEDLGRRADGTLWLADTGDNSSRRDTVALHVIDPSGAAELYRMKYPDGPHDAEALLLGGEGNVYIVTKNPLGEAGVYRPAGPLDSSEPVELERVTTLSLSPTDTPGGPLPASFGSVVVTGGAVSPDREVVAVRTYTDAYLYPAPNGSVPEALRREPVRVPLPNEAQGEAIAFEPDGDLLSATEKLGPIRSVPNAVGAVPAPARDTASPTTSAAPTTSPAEWRSPSGRRVLLGLGGTALVLLLVVLGGARRRTRRSR</sequence>
<evidence type="ECO:0000256" key="2">
    <source>
        <dbReference type="SAM" id="Phobius"/>
    </source>
</evidence>
<dbReference type="EMBL" id="FOMZ01000007">
    <property type="protein sequence ID" value="SFE05664.1"/>
    <property type="molecule type" value="Genomic_DNA"/>
</dbReference>
<accession>A0A1I1XE23</accession>
<dbReference type="SUPFAM" id="SSF50969">
    <property type="entry name" value="YVTN repeat-like/Quinoprotein amine dehydrogenase"/>
    <property type="match status" value="1"/>
</dbReference>
<feature type="transmembrane region" description="Helical" evidence="2">
    <location>
        <begin position="323"/>
        <end position="342"/>
    </location>
</feature>
<dbReference type="InterPro" id="IPR011044">
    <property type="entry name" value="Quino_amine_DH_bsu"/>
</dbReference>
<dbReference type="AlphaFoldDB" id="A0A1I1XE23"/>
<feature type="signal peptide" evidence="3">
    <location>
        <begin position="1"/>
        <end position="20"/>
    </location>
</feature>
<evidence type="ECO:0000313" key="5">
    <source>
        <dbReference type="Proteomes" id="UP000198716"/>
    </source>
</evidence>
<reference evidence="5" key="1">
    <citation type="submission" date="2016-10" db="EMBL/GenBank/DDBJ databases">
        <authorList>
            <person name="Varghese N."/>
            <person name="Submissions S."/>
        </authorList>
    </citation>
    <scope>NUCLEOTIDE SEQUENCE [LARGE SCALE GENOMIC DNA]</scope>
    <source>
        <strain evidence="5">DSM 45004</strain>
    </source>
</reference>
<keyword evidence="2" id="KW-0812">Transmembrane</keyword>
<dbReference type="Proteomes" id="UP000198716">
    <property type="component" value="Unassembled WGS sequence"/>
</dbReference>
<dbReference type="RefSeq" id="WP_217641600.1">
    <property type="nucleotide sequence ID" value="NZ_FOMZ01000007.1"/>
</dbReference>
<proteinExistence type="predicted"/>
<name>A0A1I1XE23_9ACTN</name>
<evidence type="ECO:0000256" key="1">
    <source>
        <dbReference type="SAM" id="MobiDB-lite"/>
    </source>
</evidence>
<feature type="region of interest" description="Disordered" evidence="1">
    <location>
        <begin position="289"/>
        <end position="319"/>
    </location>
</feature>
<keyword evidence="2" id="KW-0472">Membrane</keyword>
<organism evidence="4 5">
    <name type="scientific">Actinopolyspora alba</name>
    <dbReference type="NCBI Taxonomy" id="673379"/>
    <lineage>
        <taxon>Bacteria</taxon>
        <taxon>Bacillati</taxon>
        <taxon>Actinomycetota</taxon>
        <taxon>Actinomycetes</taxon>
        <taxon>Actinopolysporales</taxon>
        <taxon>Actinopolysporaceae</taxon>
        <taxon>Actinopolyspora</taxon>
        <taxon>Actinopolyspora alba group</taxon>
    </lineage>
</organism>